<accession>A0A410X411</accession>
<evidence type="ECO:0000313" key="4">
    <source>
        <dbReference type="Proteomes" id="UP000288943"/>
    </source>
</evidence>
<dbReference type="AlphaFoldDB" id="A0A410X411"/>
<evidence type="ECO:0000313" key="3">
    <source>
        <dbReference type="EMBL" id="QAV21337.1"/>
    </source>
</evidence>
<dbReference type="EMBL" id="CP026520">
    <property type="protein sequence ID" value="QAV21337.1"/>
    <property type="molecule type" value="Genomic_DNA"/>
</dbReference>
<dbReference type="Pfam" id="PF13385">
    <property type="entry name" value="Laminin_G_3"/>
    <property type="match status" value="1"/>
</dbReference>
<protein>
    <submittedName>
        <fullName evidence="2">LamG domain-containing protein</fullName>
    </submittedName>
</protein>
<name>A0A410X411_9BACL</name>
<keyword evidence="5" id="KW-1185">Reference proteome</keyword>
<proteinExistence type="predicted"/>
<dbReference type="EMBL" id="JAMDMJ010000058">
    <property type="protein sequence ID" value="MCY9599887.1"/>
    <property type="molecule type" value="Genomic_DNA"/>
</dbReference>
<dbReference type="Proteomes" id="UP001527202">
    <property type="component" value="Unassembled WGS sequence"/>
</dbReference>
<reference evidence="2 5" key="2">
    <citation type="submission" date="2022-05" db="EMBL/GenBank/DDBJ databases">
        <title>Genome Sequencing of Bee-Associated Microbes.</title>
        <authorList>
            <person name="Dunlap C."/>
        </authorList>
    </citation>
    <scope>NUCLEOTIDE SEQUENCE [LARGE SCALE GENOMIC DNA]</scope>
    <source>
        <strain evidence="2 5">NRRL B-23120</strain>
    </source>
</reference>
<feature type="chain" id="PRO_5018975075" evidence="1">
    <location>
        <begin position="29"/>
        <end position="198"/>
    </location>
</feature>
<dbReference type="Gene3D" id="2.60.120.200">
    <property type="match status" value="1"/>
</dbReference>
<sequence>MNRKIGLNSLVSMICLSLLLAFAGKIQAVPTVMTGTKQLYGSGGQLDYTHLPSNEFIKYKYDRNGNLLGKEPANMEPDSSVDLNGTDVYEIPNLNVDTSFGSKTTVEFWMFWDGKEVVMPFAWSSKFDLYFADGYFGFNHFNGDIFGIPSTTLKNKWVHVAAVFYNGDPDSGNLELYINGVKQTLQKALGKETWGESG</sequence>
<dbReference type="RefSeq" id="WP_042235065.1">
    <property type="nucleotide sequence ID" value="NZ_CP026520.1"/>
</dbReference>
<evidence type="ECO:0000256" key="1">
    <source>
        <dbReference type="SAM" id="SignalP"/>
    </source>
</evidence>
<reference evidence="3 4" key="1">
    <citation type="submission" date="2018-01" db="EMBL/GenBank/DDBJ databases">
        <title>The whole genome sequencing and assembly of Paenibacillus chitinolyticus KCCM 41400 strain.</title>
        <authorList>
            <person name="Kim J.-Y."/>
            <person name="Park M.-K."/>
            <person name="Lee Y.-J."/>
            <person name="Yi H."/>
            <person name="Bahn Y.-S."/>
            <person name="Kim J.F."/>
            <person name="Lee D.-W."/>
        </authorList>
    </citation>
    <scope>NUCLEOTIDE SEQUENCE [LARGE SCALE GENOMIC DNA]</scope>
    <source>
        <strain evidence="3 4">KCCM 41400</strain>
    </source>
</reference>
<feature type="signal peptide" evidence="1">
    <location>
        <begin position="1"/>
        <end position="28"/>
    </location>
</feature>
<dbReference type="OrthoDB" id="2667323at2"/>
<dbReference type="Proteomes" id="UP000288943">
    <property type="component" value="Chromosome"/>
</dbReference>
<dbReference type="KEGG" id="pchi:PC41400_28175"/>
<keyword evidence="1" id="KW-0732">Signal</keyword>
<organism evidence="3 4">
    <name type="scientific">Paenibacillus chitinolyticus</name>
    <dbReference type="NCBI Taxonomy" id="79263"/>
    <lineage>
        <taxon>Bacteria</taxon>
        <taxon>Bacillati</taxon>
        <taxon>Bacillota</taxon>
        <taxon>Bacilli</taxon>
        <taxon>Bacillales</taxon>
        <taxon>Paenibacillaceae</taxon>
        <taxon>Paenibacillus</taxon>
    </lineage>
</organism>
<dbReference type="SUPFAM" id="SSF49899">
    <property type="entry name" value="Concanavalin A-like lectins/glucanases"/>
    <property type="match status" value="1"/>
</dbReference>
<gene>
    <name evidence="2" type="ORF">M5X16_29490</name>
    <name evidence="3" type="ORF">PC41400_28175</name>
</gene>
<dbReference type="GeneID" id="95378670"/>
<evidence type="ECO:0000313" key="5">
    <source>
        <dbReference type="Proteomes" id="UP001527202"/>
    </source>
</evidence>
<dbReference type="InterPro" id="IPR013320">
    <property type="entry name" value="ConA-like_dom_sf"/>
</dbReference>
<evidence type="ECO:0000313" key="2">
    <source>
        <dbReference type="EMBL" id="MCY9599887.1"/>
    </source>
</evidence>